<organism evidence="1 2">
    <name type="scientific">Hymenobacter humi</name>
    <dbReference type="NCBI Taxonomy" id="1411620"/>
    <lineage>
        <taxon>Bacteria</taxon>
        <taxon>Pseudomonadati</taxon>
        <taxon>Bacteroidota</taxon>
        <taxon>Cytophagia</taxon>
        <taxon>Cytophagales</taxon>
        <taxon>Hymenobacteraceae</taxon>
        <taxon>Hymenobacter</taxon>
    </lineage>
</organism>
<comment type="caution">
    <text evidence="1">The sequence shown here is derived from an EMBL/GenBank/DDBJ whole genome shotgun (WGS) entry which is preliminary data.</text>
</comment>
<accession>A0ABW2UG49</accession>
<proteinExistence type="predicted"/>
<protein>
    <submittedName>
        <fullName evidence="1">Uncharacterized protein</fullName>
    </submittedName>
</protein>
<sequence length="127" mass="14443">MGELIKQGEIEPAYVLFVINQQRGKSTQGKISSLAGAVFTAITKGHSLEEYRKSLVVRKKAAVRKSEKASNETLRYRLDEVKESYEVMSKKNIAKGSTFEENLQLVYLSQGFRREEDAQGVEWLVRD</sequence>
<dbReference type="RefSeq" id="WP_380207499.1">
    <property type="nucleotide sequence ID" value="NZ_JBHTEK010000007.1"/>
</dbReference>
<keyword evidence="2" id="KW-1185">Reference proteome</keyword>
<gene>
    <name evidence="1" type="ORF">ACFQT0_31445</name>
</gene>
<name>A0ABW2UG49_9BACT</name>
<dbReference type="EMBL" id="JBHTEK010000007">
    <property type="protein sequence ID" value="MFC7671421.1"/>
    <property type="molecule type" value="Genomic_DNA"/>
</dbReference>
<evidence type="ECO:0000313" key="1">
    <source>
        <dbReference type="EMBL" id="MFC7671421.1"/>
    </source>
</evidence>
<evidence type="ECO:0000313" key="2">
    <source>
        <dbReference type="Proteomes" id="UP001596513"/>
    </source>
</evidence>
<dbReference type="Proteomes" id="UP001596513">
    <property type="component" value="Unassembled WGS sequence"/>
</dbReference>
<reference evidence="2" key="1">
    <citation type="journal article" date="2019" name="Int. J. Syst. Evol. Microbiol.">
        <title>The Global Catalogue of Microorganisms (GCM) 10K type strain sequencing project: providing services to taxonomists for standard genome sequencing and annotation.</title>
        <authorList>
            <consortium name="The Broad Institute Genomics Platform"/>
            <consortium name="The Broad Institute Genome Sequencing Center for Infectious Disease"/>
            <person name="Wu L."/>
            <person name="Ma J."/>
        </authorList>
    </citation>
    <scope>NUCLEOTIDE SEQUENCE [LARGE SCALE GENOMIC DNA]</scope>
    <source>
        <strain evidence="2">JCM 19635</strain>
    </source>
</reference>